<dbReference type="InterPro" id="IPR023158">
    <property type="entry name" value="YerB-like_sf"/>
</dbReference>
<dbReference type="EMBL" id="PFFO01000137">
    <property type="protein sequence ID" value="PIW07214.1"/>
    <property type="molecule type" value="Genomic_DNA"/>
</dbReference>
<dbReference type="SUPFAM" id="SSF159774">
    <property type="entry name" value="YerB-like"/>
    <property type="match status" value="1"/>
</dbReference>
<feature type="domain" description="DUF3048" evidence="1">
    <location>
        <begin position="16"/>
        <end position="53"/>
    </location>
</feature>
<accession>A0A2M7FP19</accession>
<dbReference type="Gene3D" id="3.50.90.10">
    <property type="entry name" value="YerB-like"/>
    <property type="match status" value="1"/>
</dbReference>
<dbReference type="Pfam" id="PF17479">
    <property type="entry name" value="DUF3048_C"/>
    <property type="match status" value="1"/>
</dbReference>
<evidence type="ECO:0000313" key="3">
    <source>
        <dbReference type="Proteomes" id="UP000230556"/>
    </source>
</evidence>
<evidence type="ECO:0000259" key="1">
    <source>
        <dbReference type="Pfam" id="PF17479"/>
    </source>
</evidence>
<proteinExistence type="predicted"/>
<protein>
    <recommendedName>
        <fullName evidence="1">DUF3048 domain-containing protein</fullName>
    </recommendedName>
</protein>
<feature type="non-terminal residue" evidence="2">
    <location>
        <position position="1"/>
    </location>
</feature>
<dbReference type="AlphaFoldDB" id="A0A2M7FP19"/>
<dbReference type="InterPro" id="IPR035328">
    <property type="entry name" value="DUF3048_C"/>
</dbReference>
<feature type="non-terminal residue" evidence="2">
    <location>
        <position position="53"/>
    </location>
</feature>
<organism evidence="2 3">
    <name type="scientific">Candidatus Collierbacteria bacterium CG17_big_fil_post_rev_8_21_14_2_50_45_7</name>
    <dbReference type="NCBI Taxonomy" id="1974536"/>
    <lineage>
        <taxon>Bacteria</taxon>
        <taxon>Candidatus Collieribacteriota</taxon>
    </lineage>
</organism>
<reference evidence="3" key="1">
    <citation type="submission" date="2017-09" db="EMBL/GenBank/DDBJ databases">
        <title>Depth-based differentiation of microbial function through sediment-hosted aquifers and enrichment of novel symbionts in the deep terrestrial subsurface.</title>
        <authorList>
            <person name="Probst A.J."/>
            <person name="Ladd B."/>
            <person name="Jarett J.K."/>
            <person name="Geller-Mcgrath D.E."/>
            <person name="Sieber C.M.K."/>
            <person name="Emerson J.B."/>
            <person name="Anantharaman K."/>
            <person name="Thomas B.C."/>
            <person name="Malmstrom R."/>
            <person name="Stieglmeier M."/>
            <person name="Klingl A."/>
            <person name="Woyke T."/>
            <person name="Ryan C.M."/>
            <person name="Banfield J.F."/>
        </authorList>
    </citation>
    <scope>NUCLEOTIDE SEQUENCE [LARGE SCALE GENOMIC DNA]</scope>
</reference>
<dbReference type="Proteomes" id="UP000230556">
    <property type="component" value="Unassembled WGS sequence"/>
</dbReference>
<evidence type="ECO:0000313" key="2">
    <source>
        <dbReference type="EMBL" id="PIW07214.1"/>
    </source>
</evidence>
<sequence length="53" mass="6108">SVSQISFGFWESYHQFDVVWNYDATQNLYLRENGGAVHKDKDNDTQLSAKVVV</sequence>
<gene>
    <name evidence="2" type="ORF">COW38_03235</name>
</gene>
<comment type="caution">
    <text evidence="2">The sequence shown here is derived from an EMBL/GenBank/DDBJ whole genome shotgun (WGS) entry which is preliminary data.</text>
</comment>
<name>A0A2M7FP19_9BACT</name>